<dbReference type="RefSeq" id="WP_092737891.1">
    <property type="nucleotide sequence ID" value="NZ_FNOV01000002.1"/>
</dbReference>
<dbReference type="Pfam" id="PF10517">
    <property type="entry name" value="DM13"/>
    <property type="match status" value="1"/>
</dbReference>
<gene>
    <name evidence="4" type="ORF">SAMN04488069_102159</name>
</gene>
<proteinExistence type="predicted"/>
<feature type="compositionally biased region" description="Polar residues" evidence="1">
    <location>
        <begin position="51"/>
        <end position="62"/>
    </location>
</feature>
<protein>
    <submittedName>
        <fullName evidence="4">Electron transfer DM13</fullName>
    </submittedName>
</protein>
<keyword evidence="5" id="KW-1185">Reference proteome</keyword>
<evidence type="ECO:0000259" key="3">
    <source>
        <dbReference type="PROSITE" id="PS51549"/>
    </source>
</evidence>
<feature type="signal peptide" evidence="2">
    <location>
        <begin position="1"/>
        <end position="27"/>
    </location>
</feature>
<feature type="region of interest" description="Disordered" evidence="1">
    <location>
        <begin position="24"/>
        <end position="62"/>
    </location>
</feature>
<organism evidence="4 5">
    <name type="scientific">Hymenobacter psychrophilus</name>
    <dbReference type="NCBI Taxonomy" id="651662"/>
    <lineage>
        <taxon>Bacteria</taxon>
        <taxon>Pseudomonadati</taxon>
        <taxon>Bacteroidota</taxon>
        <taxon>Cytophagia</taxon>
        <taxon>Cytophagales</taxon>
        <taxon>Hymenobacteraceae</taxon>
        <taxon>Hymenobacter</taxon>
    </lineage>
</organism>
<sequence>MKKLLFPLLLVALLGVPGLLSSCSSSNDDDPAPQTPTTGTVTPNGNLTTLKTGTIAPQSGTPTTGMLTIVRDTDNREFVQLADDFVSDFHTGTVTIYLAKDATNIGAQRRADATNVKVVALVNKNGRQVFLIDRGGLESFSTVVFYCETAAINFGAAPLK</sequence>
<dbReference type="AlphaFoldDB" id="A0A1H3D0G6"/>
<feature type="chain" id="PRO_5011690698" evidence="2">
    <location>
        <begin position="28"/>
        <end position="160"/>
    </location>
</feature>
<dbReference type="InterPro" id="IPR019545">
    <property type="entry name" value="DM13_domain"/>
</dbReference>
<dbReference type="STRING" id="651662.SAMN04488069_102159"/>
<dbReference type="EMBL" id="FNOV01000002">
    <property type="protein sequence ID" value="SDX59169.1"/>
    <property type="molecule type" value="Genomic_DNA"/>
</dbReference>
<dbReference type="Proteomes" id="UP000199249">
    <property type="component" value="Unassembled WGS sequence"/>
</dbReference>
<dbReference type="PROSITE" id="PS51257">
    <property type="entry name" value="PROKAR_LIPOPROTEIN"/>
    <property type="match status" value="1"/>
</dbReference>
<evidence type="ECO:0000256" key="2">
    <source>
        <dbReference type="SAM" id="SignalP"/>
    </source>
</evidence>
<accession>A0A1H3D0G6</accession>
<dbReference type="PROSITE" id="PS51549">
    <property type="entry name" value="DM13"/>
    <property type="match status" value="1"/>
</dbReference>
<feature type="domain" description="DM13" evidence="3">
    <location>
        <begin position="53"/>
        <end position="160"/>
    </location>
</feature>
<evidence type="ECO:0000313" key="4">
    <source>
        <dbReference type="EMBL" id="SDX59169.1"/>
    </source>
</evidence>
<name>A0A1H3D0G6_9BACT</name>
<dbReference type="OrthoDB" id="884433at2"/>
<keyword evidence="2" id="KW-0732">Signal</keyword>
<feature type="compositionally biased region" description="Low complexity" evidence="1">
    <location>
        <begin position="35"/>
        <end position="50"/>
    </location>
</feature>
<evidence type="ECO:0000313" key="5">
    <source>
        <dbReference type="Proteomes" id="UP000199249"/>
    </source>
</evidence>
<reference evidence="5" key="1">
    <citation type="submission" date="2016-10" db="EMBL/GenBank/DDBJ databases">
        <authorList>
            <person name="Varghese N."/>
            <person name="Submissions S."/>
        </authorList>
    </citation>
    <scope>NUCLEOTIDE SEQUENCE [LARGE SCALE GENOMIC DNA]</scope>
    <source>
        <strain evidence="5">CGMCC 1.8975</strain>
    </source>
</reference>
<evidence type="ECO:0000256" key="1">
    <source>
        <dbReference type="SAM" id="MobiDB-lite"/>
    </source>
</evidence>